<evidence type="ECO:0000313" key="6">
    <source>
        <dbReference type="EMBL" id="EMY76123.1"/>
    </source>
</evidence>
<feature type="transmembrane region" description="Helical" evidence="5">
    <location>
        <begin position="9"/>
        <end position="28"/>
    </location>
</feature>
<keyword evidence="3 5" id="KW-1133">Transmembrane helix</keyword>
<feature type="transmembrane region" description="Helical" evidence="5">
    <location>
        <begin position="100"/>
        <end position="120"/>
    </location>
</feature>
<dbReference type="InterPro" id="IPR032808">
    <property type="entry name" value="DoxX"/>
</dbReference>
<protein>
    <submittedName>
        <fullName evidence="6">DoxX-like family protein</fullName>
    </submittedName>
</protein>
<sequence length="135" mass="15104">MPNFSKKEFFLYCLRGVVAFIFLQTLFYKFTGAPESVAIFSKLGMEPWGRIGTGILELLTSILLFVPGWNWFGSLLGLGLMSGAVLAHLFVIGIEQENDGGLLFFMALGNALICIVLLWLERKTLTAVLRKRIQK</sequence>
<dbReference type="EMBL" id="AOHC02000053">
    <property type="protein sequence ID" value="EMY76123.1"/>
    <property type="molecule type" value="Genomic_DNA"/>
</dbReference>
<comment type="caution">
    <text evidence="6">The sequence shown here is derived from an EMBL/GenBank/DDBJ whole genome shotgun (WGS) entry which is preliminary data.</text>
</comment>
<evidence type="ECO:0000256" key="1">
    <source>
        <dbReference type="ARBA" id="ARBA00004141"/>
    </source>
</evidence>
<feature type="transmembrane region" description="Helical" evidence="5">
    <location>
        <begin position="73"/>
        <end position="94"/>
    </location>
</feature>
<accession>N1WJX4</accession>
<dbReference type="GO" id="GO:0016020">
    <property type="term" value="C:membrane"/>
    <property type="evidence" value="ECO:0007669"/>
    <property type="project" value="UniProtKB-SubCell"/>
</dbReference>
<evidence type="ECO:0000256" key="5">
    <source>
        <dbReference type="SAM" id="Phobius"/>
    </source>
</evidence>
<name>N1WJX4_9LEPT</name>
<gene>
    <name evidence="6" type="ORF">LEP1GSC060_3724</name>
</gene>
<dbReference type="Proteomes" id="UP000012313">
    <property type="component" value="Unassembled WGS sequence"/>
</dbReference>
<keyword evidence="2 5" id="KW-0812">Transmembrane</keyword>
<keyword evidence="7" id="KW-1185">Reference proteome</keyword>
<keyword evidence="4 5" id="KW-0472">Membrane</keyword>
<organism evidence="6 7">
    <name type="scientific">Leptospira weilii serovar Ranarum str. ICFT</name>
    <dbReference type="NCBI Taxonomy" id="1218598"/>
    <lineage>
        <taxon>Bacteria</taxon>
        <taxon>Pseudomonadati</taxon>
        <taxon>Spirochaetota</taxon>
        <taxon>Spirochaetia</taxon>
        <taxon>Leptospirales</taxon>
        <taxon>Leptospiraceae</taxon>
        <taxon>Leptospira</taxon>
    </lineage>
</organism>
<reference evidence="6" key="1">
    <citation type="submission" date="2013-03" db="EMBL/GenBank/DDBJ databases">
        <authorList>
            <person name="Harkins D.M."/>
            <person name="Durkin A.S."/>
            <person name="Brinkac L.M."/>
            <person name="Haft D.H."/>
            <person name="Selengut J.D."/>
            <person name="Sanka R."/>
            <person name="DePew J."/>
            <person name="Purushe J."/>
            <person name="Hartskeerl R.A."/>
            <person name="Ahmed A."/>
            <person name="van der Linden H."/>
            <person name="Goris M.G.A."/>
            <person name="Vinetz J.M."/>
            <person name="Sutton G.G."/>
            <person name="Nierman W.C."/>
            <person name="Fouts D.E."/>
        </authorList>
    </citation>
    <scope>NUCLEOTIDE SEQUENCE [LARGE SCALE GENOMIC DNA]</scope>
    <source>
        <strain evidence="6">ICFT</strain>
    </source>
</reference>
<dbReference type="AlphaFoldDB" id="N1WJX4"/>
<proteinExistence type="predicted"/>
<comment type="subcellular location">
    <subcellularLocation>
        <location evidence="1">Membrane</location>
        <topology evidence="1">Multi-pass membrane protein</topology>
    </subcellularLocation>
</comment>
<dbReference type="Pfam" id="PF13564">
    <property type="entry name" value="DoxX_2"/>
    <property type="match status" value="1"/>
</dbReference>
<feature type="transmembrane region" description="Helical" evidence="5">
    <location>
        <begin position="48"/>
        <end position="66"/>
    </location>
</feature>
<evidence type="ECO:0000256" key="4">
    <source>
        <dbReference type="ARBA" id="ARBA00023136"/>
    </source>
</evidence>
<dbReference type="OrthoDB" id="9791120at2"/>
<evidence type="ECO:0000313" key="7">
    <source>
        <dbReference type="Proteomes" id="UP000012313"/>
    </source>
</evidence>
<dbReference type="RefSeq" id="WP_003010261.1">
    <property type="nucleotide sequence ID" value="NZ_AOHC02000053.1"/>
</dbReference>
<dbReference type="STRING" id="1218598.LEP1GSC060_3724"/>
<evidence type="ECO:0000256" key="3">
    <source>
        <dbReference type="ARBA" id="ARBA00022989"/>
    </source>
</evidence>
<evidence type="ECO:0000256" key="2">
    <source>
        <dbReference type="ARBA" id="ARBA00022692"/>
    </source>
</evidence>